<comment type="subcellular location">
    <subcellularLocation>
        <location evidence="1">Cell outer membrane</location>
    </subcellularLocation>
</comment>
<evidence type="ECO:0000259" key="8">
    <source>
        <dbReference type="Pfam" id="PF14322"/>
    </source>
</evidence>
<dbReference type="SUPFAM" id="SSF48452">
    <property type="entry name" value="TPR-like"/>
    <property type="match status" value="1"/>
</dbReference>
<feature type="domain" description="RagB/SusD" evidence="7">
    <location>
        <begin position="295"/>
        <end position="705"/>
    </location>
</feature>
<dbReference type="Proteomes" id="UP000283387">
    <property type="component" value="Unassembled WGS sequence"/>
</dbReference>
<proteinExistence type="inferred from homology"/>
<keyword evidence="3 6" id="KW-0732">Signal</keyword>
<dbReference type="Pfam" id="PF14322">
    <property type="entry name" value="SusD-like_3"/>
    <property type="match status" value="1"/>
</dbReference>
<evidence type="ECO:0000256" key="2">
    <source>
        <dbReference type="ARBA" id="ARBA00006275"/>
    </source>
</evidence>
<protein>
    <submittedName>
        <fullName evidence="9">Putative outer membrane starch-binding protein</fullName>
    </submittedName>
</protein>
<evidence type="ECO:0000313" key="9">
    <source>
        <dbReference type="EMBL" id="RKD90277.1"/>
    </source>
</evidence>
<reference evidence="9 10" key="1">
    <citation type="submission" date="2018-09" db="EMBL/GenBank/DDBJ databases">
        <title>Genomic Encyclopedia of Archaeal and Bacterial Type Strains, Phase II (KMG-II): from individual species to whole genera.</title>
        <authorList>
            <person name="Goeker M."/>
        </authorList>
    </citation>
    <scope>NUCLEOTIDE SEQUENCE [LARGE SCALE GENOMIC DNA]</scope>
    <source>
        <strain evidence="9 10">DSM 27148</strain>
    </source>
</reference>
<dbReference type="OrthoDB" id="1109873at2"/>
<dbReference type="AlphaFoldDB" id="A0A419W4A6"/>
<accession>A0A419W4A6</accession>
<comment type="similarity">
    <text evidence="2">Belongs to the SusD family.</text>
</comment>
<organism evidence="9 10">
    <name type="scientific">Mangrovibacterium diazotrophicum</name>
    <dbReference type="NCBI Taxonomy" id="1261403"/>
    <lineage>
        <taxon>Bacteria</taxon>
        <taxon>Pseudomonadati</taxon>
        <taxon>Bacteroidota</taxon>
        <taxon>Bacteroidia</taxon>
        <taxon>Marinilabiliales</taxon>
        <taxon>Prolixibacteraceae</taxon>
        <taxon>Mangrovibacterium</taxon>
    </lineage>
</organism>
<sequence>MKKIYKSSLVVAFLAVSALFSGCNTDYLEEMRSYGNYTDEIYNDYQGALGRVNFLYAALLPYSGGSTFNFTWHSTGDADDWSKSTEEYGGFSSFVDPTLILTNSTVTDYIYGENKNVSPFGRIRECNLVKEGIEAGTLSDDQKNELLGQVYFFRAWCYYRLVKIYGGIPIIDYVQNPIQGDSGGLDLVVARSTTKECIDFICSDLDKAIAMLPAGWENAATNYGRITKGAAEALQGRARLLYASPLFNRADDADRWTLAYEANKAAKETLAYSYDDPGTNGSGWAGMFSSVQSSEAVFEALYNNIEEGDYSKWNGWENSIRPANIYGGGGKTPTAQMIDIFPMADGKLPSTASTYTMLTKSSDYPYDPELFFMNRDPRFYRTFAFPGVKWTADADLSIGNTAQPLIYPYASGSKYELWSYVWYPDEDTKNADDQSGFAADGLGDNTRSVFIRKRSDDYQVNSNPLYIFEYSSNKYKRSAAPIMEMRYGEILLNFAESACGANHLSEAVAALQELRARVGYTADNNYGLDEDLGSDRAKLFSAILYERQIELAYEGKRYDDMRRWMLWDGGVGQATLNASWGLTGFGGNTCAYLGVTPLNGTRRTGVEVRVNDDYGYASKSYTSDPLDAADVVRPDALDLATDATTAGSEEIDNLAQFYKDNFTRKTTRLDGDPSYTIDFQPEYYILGFKENMQKNNTQLKQTIGWADYSNGGADGTFDPLAE</sequence>
<evidence type="ECO:0000256" key="4">
    <source>
        <dbReference type="ARBA" id="ARBA00023136"/>
    </source>
</evidence>
<dbReference type="InterPro" id="IPR011990">
    <property type="entry name" value="TPR-like_helical_dom_sf"/>
</dbReference>
<evidence type="ECO:0000256" key="3">
    <source>
        <dbReference type="ARBA" id="ARBA00022729"/>
    </source>
</evidence>
<keyword evidence="4" id="KW-0472">Membrane</keyword>
<evidence type="ECO:0000256" key="6">
    <source>
        <dbReference type="SAM" id="SignalP"/>
    </source>
</evidence>
<comment type="caution">
    <text evidence="9">The sequence shown here is derived from an EMBL/GenBank/DDBJ whole genome shotgun (WGS) entry which is preliminary data.</text>
</comment>
<keyword evidence="10" id="KW-1185">Reference proteome</keyword>
<evidence type="ECO:0000313" key="10">
    <source>
        <dbReference type="Proteomes" id="UP000283387"/>
    </source>
</evidence>
<feature type="signal peptide" evidence="6">
    <location>
        <begin position="1"/>
        <end position="21"/>
    </location>
</feature>
<dbReference type="InterPro" id="IPR033985">
    <property type="entry name" value="SusD-like_N"/>
</dbReference>
<name>A0A419W4A6_9BACT</name>
<gene>
    <name evidence="9" type="ORF">BC643_0613</name>
</gene>
<evidence type="ECO:0000256" key="1">
    <source>
        <dbReference type="ARBA" id="ARBA00004442"/>
    </source>
</evidence>
<feature type="domain" description="SusD-like N-terminal" evidence="8">
    <location>
        <begin position="114"/>
        <end position="237"/>
    </location>
</feature>
<evidence type="ECO:0000259" key="7">
    <source>
        <dbReference type="Pfam" id="PF07980"/>
    </source>
</evidence>
<dbReference type="InterPro" id="IPR012944">
    <property type="entry name" value="SusD_RagB_dom"/>
</dbReference>
<dbReference type="GO" id="GO:0009279">
    <property type="term" value="C:cell outer membrane"/>
    <property type="evidence" value="ECO:0007669"/>
    <property type="project" value="UniProtKB-SubCell"/>
</dbReference>
<evidence type="ECO:0000256" key="5">
    <source>
        <dbReference type="ARBA" id="ARBA00023237"/>
    </source>
</evidence>
<dbReference type="PROSITE" id="PS51257">
    <property type="entry name" value="PROKAR_LIPOPROTEIN"/>
    <property type="match status" value="1"/>
</dbReference>
<feature type="chain" id="PRO_5019057413" evidence="6">
    <location>
        <begin position="22"/>
        <end position="722"/>
    </location>
</feature>
<dbReference type="RefSeq" id="WP_120271699.1">
    <property type="nucleotide sequence ID" value="NZ_RAPN01000001.1"/>
</dbReference>
<dbReference type="EMBL" id="RAPN01000001">
    <property type="protein sequence ID" value="RKD90277.1"/>
    <property type="molecule type" value="Genomic_DNA"/>
</dbReference>
<keyword evidence="5" id="KW-0998">Cell outer membrane</keyword>
<dbReference type="Gene3D" id="1.25.40.390">
    <property type="match status" value="1"/>
</dbReference>
<dbReference type="Pfam" id="PF07980">
    <property type="entry name" value="SusD_RagB"/>
    <property type="match status" value="1"/>
</dbReference>